<feature type="compositionally biased region" description="Acidic residues" evidence="1">
    <location>
        <begin position="892"/>
        <end position="901"/>
    </location>
</feature>
<keyword evidence="2" id="KW-1133">Transmembrane helix</keyword>
<feature type="compositionally biased region" description="Basic and acidic residues" evidence="1">
    <location>
        <begin position="928"/>
        <end position="940"/>
    </location>
</feature>
<comment type="caution">
    <text evidence="3">The sequence shown here is derived from an EMBL/GenBank/DDBJ whole genome shotgun (WGS) entry which is preliminary data.</text>
</comment>
<name>A0A1Q9DU28_SYMMI</name>
<dbReference type="EMBL" id="LSRX01000389">
    <property type="protein sequence ID" value="OLP98685.1"/>
    <property type="molecule type" value="Genomic_DNA"/>
</dbReference>
<sequence>MSVRSKAHLWISDAMDPGSLYSRTCPAKGTVEHSAIGCNGDCKDLEFATCNRVMRGDDDVFHLRQAAVSMERIQRSIHDVLDLRRAKARLAKVGFGIWPSVLQELLFGFLALFGLPAVGKNSMEIILVPHADAILSFFRWSVTPSSKLLMPRLRGWGGGGADVGSEGGRRGSSTKAKKEVSCSRRRTADRKAEDPSVVLDAGKDSAANEYDNAWVRWTMMTTMMIDVATPGHNPAEPAIRDCLPGVLTLDVSASTFSLAPQEPSFPLPCVLWQRDGKSVRAIVGDSGGIPDRGVNVWFLRFTAVQDWLPKLLDMMSPGLQPKGIRRKGYGVAALAAPSRSRLLRWTLSGLMLSNFGPSDARLLDEKYALQVRSAALDLAYTSEVRGTLLQQTRLAICQMIDQLQEKRIQEGFIEEESSEEEEEESEQTESDTDSDMDDEEDMEEGDEEEERERRAFHVLTNFHIFRLCMPTAEGIDLEYLGTSRDQEAVADSDCISALLLGIPPQEYTCIPEYPRKNRRRRALAVALYERQHLGCVEEHDLMRFNNRLRVMSKAVFRKERSTFRGVDLKMKRCNAKHMKGVTESCHLDNTVPAAPGLPGNPAKGTPKSAPNGKPKGSRDPDPSPLEEDQDEVEAFLQASSEKDMWVVLPSELWTDEIKSRFDPTAKVSSSVLRQALVAFQVRLDPVQHSDPVAAISCCVGTFEECFDCAVAVQGRTCGHGKEIENELATVTPAKPGNQVAALWLWTAKEKEAAELPAGQGQADASCDFNIGDKVITSSKKKKSELDLQTGITEKFSTDKQSAHVRLQSAPKTEHVQRFMVKRIRPSKRDHDDESAAPASKKKKGEETAKELLGDLAASQLSKLSLDSYQEASAADNTVERRGPKPQQRYDDSQEGITDDVDSGGTRRSSDDNDGGEDNGDEDEDGAEHEDVGADARHDELSMSAMAMTFLKPSN</sequence>
<evidence type="ECO:0000313" key="3">
    <source>
        <dbReference type="EMBL" id="OLP98685.1"/>
    </source>
</evidence>
<evidence type="ECO:0000313" key="4">
    <source>
        <dbReference type="Proteomes" id="UP000186817"/>
    </source>
</evidence>
<gene>
    <name evidence="3" type="ORF">AK812_SmicGene18860</name>
</gene>
<protein>
    <submittedName>
        <fullName evidence="3">Uncharacterized protein</fullName>
    </submittedName>
</protein>
<dbReference type="OrthoDB" id="430308at2759"/>
<reference evidence="3 4" key="1">
    <citation type="submission" date="2016-02" db="EMBL/GenBank/DDBJ databases">
        <title>Genome analysis of coral dinoflagellate symbionts highlights evolutionary adaptations to a symbiotic lifestyle.</title>
        <authorList>
            <person name="Aranda M."/>
            <person name="Li Y."/>
            <person name="Liew Y.J."/>
            <person name="Baumgarten S."/>
            <person name="Simakov O."/>
            <person name="Wilson M."/>
            <person name="Piel J."/>
            <person name="Ashoor H."/>
            <person name="Bougouffa S."/>
            <person name="Bajic V.B."/>
            <person name="Ryu T."/>
            <person name="Ravasi T."/>
            <person name="Bayer T."/>
            <person name="Micklem G."/>
            <person name="Kim H."/>
            <person name="Bhak J."/>
            <person name="Lajeunesse T.C."/>
            <person name="Voolstra C.R."/>
        </authorList>
    </citation>
    <scope>NUCLEOTIDE SEQUENCE [LARGE SCALE GENOMIC DNA]</scope>
    <source>
        <strain evidence="3 4">CCMP2467</strain>
    </source>
</reference>
<feature type="region of interest" description="Disordered" evidence="1">
    <location>
        <begin position="413"/>
        <end position="452"/>
    </location>
</feature>
<dbReference type="AlphaFoldDB" id="A0A1Q9DU28"/>
<accession>A0A1Q9DU28</accession>
<feature type="region of interest" description="Disordered" evidence="1">
    <location>
        <begin position="867"/>
        <end position="954"/>
    </location>
</feature>
<evidence type="ECO:0000256" key="2">
    <source>
        <dbReference type="SAM" id="Phobius"/>
    </source>
</evidence>
<feature type="region of interest" description="Disordered" evidence="1">
    <location>
        <begin position="589"/>
        <end position="631"/>
    </location>
</feature>
<keyword evidence="4" id="KW-1185">Reference proteome</keyword>
<feature type="transmembrane region" description="Helical" evidence="2">
    <location>
        <begin position="93"/>
        <end position="115"/>
    </location>
</feature>
<dbReference type="Proteomes" id="UP000186817">
    <property type="component" value="Unassembled WGS sequence"/>
</dbReference>
<feature type="region of interest" description="Disordered" evidence="1">
    <location>
        <begin position="822"/>
        <end position="847"/>
    </location>
</feature>
<feature type="compositionally biased region" description="Basic and acidic residues" evidence="1">
    <location>
        <begin position="877"/>
        <end position="891"/>
    </location>
</feature>
<evidence type="ECO:0000256" key="1">
    <source>
        <dbReference type="SAM" id="MobiDB-lite"/>
    </source>
</evidence>
<proteinExistence type="predicted"/>
<keyword evidence="2" id="KW-0812">Transmembrane</keyword>
<organism evidence="3 4">
    <name type="scientific">Symbiodinium microadriaticum</name>
    <name type="common">Dinoflagellate</name>
    <name type="synonym">Zooxanthella microadriatica</name>
    <dbReference type="NCBI Taxonomy" id="2951"/>
    <lineage>
        <taxon>Eukaryota</taxon>
        <taxon>Sar</taxon>
        <taxon>Alveolata</taxon>
        <taxon>Dinophyceae</taxon>
        <taxon>Suessiales</taxon>
        <taxon>Symbiodiniaceae</taxon>
        <taxon>Symbiodinium</taxon>
    </lineage>
</organism>
<keyword evidence="2" id="KW-0472">Membrane</keyword>
<feature type="region of interest" description="Disordered" evidence="1">
    <location>
        <begin position="160"/>
        <end position="196"/>
    </location>
</feature>
<feature type="compositionally biased region" description="Acidic residues" evidence="1">
    <location>
        <begin position="413"/>
        <end position="450"/>
    </location>
</feature>
<feature type="compositionally biased region" description="Acidic residues" evidence="1">
    <location>
        <begin position="911"/>
        <end position="927"/>
    </location>
</feature>